<comment type="caution">
    <text evidence="4">The sequence shown here is derived from an EMBL/GenBank/DDBJ whole genome shotgun (WGS) entry which is preliminary data.</text>
</comment>
<sequence>MVLQLGDPLPDFTCESQVGPINFHSYLGSSWGLIISCPSDHLPVPTTEFGEASRLSDEFISRQVKILGINCSGVDSHQGWIVDVKASTGQQIDFPILSDADRHVTPLLGMTAGNINTVRTCIFVSPSKKVAMSMSYPVTCGMNFHEILRVVDSLQMTEKNGVSTPVNWVRGQDCMLPELMDDGDADEKFDSVQRIDVPSRKGYLRIIKDPN</sequence>
<comment type="function">
    <text evidence="2">Thiol-specific peroxidase that catalyzes the reduction of hydrogen peroxide and organic hydroperoxides to water and alcohols, respectively.</text>
</comment>
<evidence type="ECO:0000256" key="1">
    <source>
        <dbReference type="ARBA" id="ARBA00023002"/>
    </source>
</evidence>
<keyword evidence="2" id="KW-0676">Redox-active center</keyword>
<evidence type="ECO:0000259" key="3">
    <source>
        <dbReference type="PROSITE" id="PS51352"/>
    </source>
</evidence>
<reference evidence="5" key="1">
    <citation type="journal article" date="2023" name="Commun. Biol.">
        <title>Genome analysis of Parmales, the sister group of diatoms, reveals the evolutionary specialization of diatoms from phago-mixotrophs to photoautotrophs.</title>
        <authorList>
            <person name="Ban H."/>
            <person name="Sato S."/>
            <person name="Yoshikawa S."/>
            <person name="Yamada K."/>
            <person name="Nakamura Y."/>
            <person name="Ichinomiya M."/>
            <person name="Sato N."/>
            <person name="Blanc-Mathieu R."/>
            <person name="Endo H."/>
            <person name="Kuwata A."/>
            <person name="Ogata H."/>
        </authorList>
    </citation>
    <scope>NUCLEOTIDE SEQUENCE [LARGE SCALE GENOMIC DNA]</scope>
</reference>
<protein>
    <recommendedName>
        <fullName evidence="3">Thioredoxin domain-containing protein</fullName>
    </recommendedName>
</protein>
<feature type="domain" description="Thioredoxin" evidence="3">
    <location>
        <begin position="3"/>
        <end position="156"/>
    </location>
</feature>
<dbReference type="InterPro" id="IPR019479">
    <property type="entry name" value="Peroxiredoxin_C"/>
</dbReference>
<dbReference type="InterPro" id="IPR024706">
    <property type="entry name" value="Peroxiredoxin_AhpC-typ"/>
</dbReference>
<accession>A0A9W7B7L3</accession>
<dbReference type="PANTHER" id="PTHR43503:SF4">
    <property type="entry name" value="PEROXIREDOXIN-6"/>
    <property type="match status" value="1"/>
</dbReference>
<dbReference type="SUPFAM" id="SSF52833">
    <property type="entry name" value="Thioredoxin-like"/>
    <property type="match status" value="1"/>
</dbReference>
<dbReference type="Pfam" id="PF00578">
    <property type="entry name" value="AhpC-TSA"/>
    <property type="match status" value="1"/>
</dbReference>
<dbReference type="GO" id="GO:0051920">
    <property type="term" value="F:peroxiredoxin activity"/>
    <property type="evidence" value="ECO:0007669"/>
    <property type="project" value="InterPro"/>
</dbReference>
<dbReference type="GO" id="GO:0045454">
    <property type="term" value="P:cell redox homeostasis"/>
    <property type="evidence" value="ECO:0007669"/>
    <property type="project" value="TreeGrafter"/>
</dbReference>
<keyword evidence="2" id="KW-0575">Peroxidase</keyword>
<keyword evidence="1 2" id="KW-0560">Oxidoreductase</keyword>
<dbReference type="GO" id="GO:0005829">
    <property type="term" value="C:cytosol"/>
    <property type="evidence" value="ECO:0007669"/>
    <property type="project" value="TreeGrafter"/>
</dbReference>
<dbReference type="InterPro" id="IPR013766">
    <property type="entry name" value="Thioredoxin_domain"/>
</dbReference>
<dbReference type="PROSITE" id="PS51352">
    <property type="entry name" value="THIOREDOXIN_2"/>
    <property type="match status" value="1"/>
</dbReference>
<gene>
    <name evidence="4" type="ORF">TL16_g08809</name>
</gene>
<evidence type="ECO:0000313" key="5">
    <source>
        <dbReference type="Proteomes" id="UP001162640"/>
    </source>
</evidence>
<dbReference type="PIRSF" id="PIRSF000239">
    <property type="entry name" value="AHPC"/>
    <property type="match status" value="1"/>
</dbReference>
<name>A0A9W7B7L3_9STRA</name>
<comment type="similarity">
    <text evidence="2">Belongs to the peroxiredoxin family.</text>
</comment>
<proteinExistence type="inferred from homology"/>
<keyword evidence="2" id="KW-0049">Antioxidant</keyword>
<dbReference type="Pfam" id="PF10417">
    <property type="entry name" value="1-cysPrx_C"/>
    <property type="match status" value="1"/>
</dbReference>
<dbReference type="GO" id="GO:0005739">
    <property type="term" value="C:mitochondrion"/>
    <property type="evidence" value="ECO:0007669"/>
    <property type="project" value="TreeGrafter"/>
</dbReference>
<dbReference type="InterPro" id="IPR036249">
    <property type="entry name" value="Thioredoxin-like_sf"/>
</dbReference>
<dbReference type="AlphaFoldDB" id="A0A9W7B7L3"/>
<dbReference type="Proteomes" id="UP001162640">
    <property type="component" value="Unassembled WGS sequence"/>
</dbReference>
<dbReference type="PANTHER" id="PTHR43503">
    <property type="entry name" value="MCG48959-RELATED"/>
    <property type="match status" value="1"/>
</dbReference>
<evidence type="ECO:0000313" key="4">
    <source>
        <dbReference type="EMBL" id="GMH81055.1"/>
    </source>
</evidence>
<dbReference type="Gene3D" id="3.40.30.10">
    <property type="entry name" value="Glutaredoxin"/>
    <property type="match status" value="1"/>
</dbReference>
<organism evidence="4 5">
    <name type="scientific">Triparma laevis f. inornata</name>
    <dbReference type="NCBI Taxonomy" id="1714386"/>
    <lineage>
        <taxon>Eukaryota</taxon>
        <taxon>Sar</taxon>
        <taxon>Stramenopiles</taxon>
        <taxon>Ochrophyta</taxon>
        <taxon>Bolidophyceae</taxon>
        <taxon>Parmales</taxon>
        <taxon>Triparmaceae</taxon>
        <taxon>Triparma</taxon>
    </lineage>
</organism>
<dbReference type="Gene3D" id="3.30.1020.10">
    <property type="entry name" value="Antioxidant, Horf6, Chain A, domain2"/>
    <property type="match status" value="1"/>
</dbReference>
<dbReference type="EMBL" id="BLQM01000294">
    <property type="protein sequence ID" value="GMH81055.1"/>
    <property type="molecule type" value="Genomic_DNA"/>
</dbReference>
<evidence type="ECO:0000256" key="2">
    <source>
        <dbReference type="PIRNR" id="PIRNR000239"/>
    </source>
</evidence>
<dbReference type="InterPro" id="IPR000866">
    <property type="entry name" value="AhpC/TSA"/>
</dbReference>